<evidence type="ECO:0000313" key="2">
    <source>
        <dbReference type="EMBL" id="NFA61023.1"/>
    </source>
</evidence>
<feature type="transmembrane region" description="Helical" evidence="1">
    <location>
        <begin position="6"/>
        <end position="26"/>
    </location>
</feature>
<keyword evidence="1" id="KW-1133">Transmembrane helix</keyword>
<organism evidence="2 3">
    <name type="scientific">Clostridium botulinum</name>
    <dbReference type="NCBI Taxonomy" id="1491"/>
    <lineage>
        <taxon>Bacteria</taxon>
        <taxon>Bacillati</taxon>
        <taxon>Bacillota</taxon>
        <taxon>Clostridia</taxon>
        <taxon>Eubacteriales</taxon>
        <taxon>Clostridiaceae</taxon>
        <taxon>Clostridium</taxon>
    </lineage>
</organism>
<evidence type="ECO:0000256" key="1">
    <source>
        <dbReference type="SAM" id="Phobius"/>
    </source>
</evidence>
<protein>
    <submittedName>
        <fullName evidence="2">DUF2178 domain-containing protein</fullName>
    </submittedName>
</protein>
<dbReference type="EMBL" id="SGJP01000023">
    <property type="protein sequence ID" value="NFA61023.1"/>
    <property type="molecule type" value="Genomic_DNA"/>
</dbReference>
<sequence>MKGRRLIFSVNSIVGIILILLGIFVFKDSQQDTIKKLCFAVGSICTTLGIGSLIHEWIVSITEYDDIKKIKDIELKDERNTQIREKSAYRVCRIMSHLFCAYTLFLIFMKADLIFIIPSVGLVMVQLILIIYYSNYYSKIM</sequence>
<accession>A0A6M0T0W5</accession>
<reference evidence="2 3" key="1">
    <citation type="submission" date="2019-02" db="EMBL/GenBank/DDBJ databases">
        <title>Genome sequencing of Clostridium botulinum clinical isolates.</title>
        <authorList>
            <person name="Brunt J."/>
            <person name="Van Vliet A.H.M."/>
            <person name="Stringer S.C."/>
            <person name="Grant K.A."/>
            <person name="Carter A.C."/>
            <person name="Peck M.W."/>
        </authorList>
    </citation>
    <scope>NUCLEOTIDE SEQUENCE [LARGE SCALE GENOMIC DNA]</scope>
    <source>
        <strain evidence="2 3">R1125/03</strain>
    </source>
</reference>
<evidence type="ECO:0000313" key="3">
    <source>
        <dbReference type="Proteomes" id="UP000473089"/>
    </source>
</evidence>
<name>A0A6M0T0W5_CLOBO</name>
<feature type="transmembrane region" description="Helical" evidence="1">
    <location>
        <begin position="88"/>
        <end position="108"/>
    </location>
</feature>
<dbReference type="AlphaFoldDB" id="A0A6M0T0W5"/>
<dbReference type="Proteomes" id="UP000473089">
    <property type="component" value="Unassembled WGS sequence"/>
</dbReference>
<comment type="caution">
    <text evidence="2">The sequence shown here is derived from an EMBL/GenBank/DDBJ whole genome shotgun (WGS) entry which is preliminary data.</text>
</comment>
<gene>
    <name evidence="2" type="ORF">EXM42_11655</name>
</gene>
<proteinExistence type="predicted"/>
<feature type="transmembrane region" description="Helical" evidence="1">
    <location>
        <begin position="114"/>
        <end position="133"/>
    </location>
</feature>
<keyword evidence="1" id="KW-0812">Transmembrane</keyword>
<keyword evidence="1" id="KW-0472">Membrane</keyword>